<dbReference type="PANTHER" id="PTHR11439:SF517">
    <property type="entry name" value="CYSTEINE-RICH RLK (RECEPTOR-LIKE PROTEIN KINASE) 8"/>
    <property type="match status" value="1"/>
</dbReference>
<feature type="non-terminal residue" evidence="2">
    <location>
        <position position="401"/>
    </location>
</feature>
<evidence type="ECO:0000313" key="2">
    <source>
        <dbReference type="EMBL" id="OIT19970.1"/>
    </source>
</evidence>
<feature type="non-terminal residue" evidence="2">
    <location>
        <position position="1"/>
    </location>
</feature>
<dbReference type="InterPro" id="IPR043502">
    <property type="entry name" value="DNA/RNA_pol_sf"/>
</dbReference>
<dbReference type="STRING" id="49451.A0A1J6JQB0"/>
<dbReference type="AlphaFoldDB" id="A0A1J6JQB0"/>
<dbReference type="Gramene" id="OIT19970">
    <property type="protein sequence ID" value="OIT19970"/>
    <property type="gene ID" value="A4A49_57092"/>
</dbReference>
<dbReference type="Proteomes" id="UP000187609">
    <property type="component" value="Unassembled WGS sequence"/>
</dbReference>
<feature type="domain" description="Reverse transcriptase Ty1/copia-type" evidence="1">
    <location>
        <begin position="1"/>
        <end position="164"/>
    </location>
</feature>
<gene>
    <name evidence="2" type="primary">POLX_8</name>
    <name evidence="2" type="ORF">A4A49_57092</name>
</gene>
<dbReference type="PANTHER" id="PTHR11439">
    <property type="entry name" value="GAG-POL-RELATED RETROTRANSPOSON"/>
    <property type="match status" value="1"/>
</dbReference>
<sequence length="401" mass="46305">LDVKSAFLNGYLEEEVYVEQPLDFVVKNHEDKVLRLKKALFGLKQAPRVWNSCIDKYFQDNGFTRCLHEYALYLKVHTNGDILLVCLYVDDLIFTGNNPRLFETFKKDMSREFEMTDVGLMSYYLGLEVKHMEDGIFISQESYTNEILKKFNMLDCNPVNAPMESGTKLSKFDEGEKVDPTFFKSLVGSLRYLTCTRPDILFAVGVVSRFVEAPTSNHLKVTRRILRYLKGTIDFGLFYSSSNDFNLIGFCDSDYAGDIDDRKSTTGFVFFLGDSVISWSSKKQSIVTLSTCEAEYIAATSCTCHAIWLRRLLKELNLPQIEATEICIDNKSAQALTKNPVYHDRSKHIDTRYHFIRESIAKKEVELKYVKSRDQVADIFTKPLKFEDFQRLRSRLGMKKK</sequence>
<dbReference type="OMA" id="YINTGEQ"/>
<proteinExistence type="predicted"/>
<dbReference type="CDD" id="cd09272">
    <property type="entry name" value="RNase_HI_RT_Ty1"/>
    <property type="match status" value="1"/>
</dbReference>
<evidence type="ECO:0000259" key="1">
    <source>
        <dbReference type="Pfam" id="PF07727"/>
    </source>
</evidence>
<dbReference type="SUPFAM" id="SSF56672">
    <property type="entry name" value="DNA/RNA polymerases"/>
    <property type="match status" value="1"/>
</dbReference>
<dbReference type="Pfam" id="PF07727">
    <property type="entry name" value="RVT_2"/>
    <property type="match status" value="1"/>
</dbReference>
<comment type="caution">
    <text evidence="2">The sequence shown here is derived from an EMBL/GenBank/DDBJ whole genome shotgun (WGS) entry which is preliminary data.</text>
</comment>
<name>A0A1J6JQB0_NICAT</name>
<keyword evidence="3" id="KW-1185">Reference proteome</keyword>
<dbReference type="EMBL" id="MJEQ01005920">
    <property type="protein sequence ID" value="OIT19970.1"/>
    <property type="molecule type" value="Genomic_DNA"/>
</dbReference>
<accession>A0A1J6JQB0</accession>
<protein>
    <submittedName>
        <fullName evidence="2">Retrovirus-related pol polyprotein from transposon tnt 1-94</fullName>
    </submittedName>
</protein>
<reference evidence="2" key="1">
    <citation type="submission" date="2016-11" db="EMBL/GenBank/DDBJ databases">
        <title>The genome of Nicotiana attenuata.</title>
        <authorList>
            <person name="Xu S."/>
            <person name="Brockmoeller T."/>
            <person name="Gaquerel E."/>
            <person name="Navarro A."/>
            <person name="Kuhl H."/>
            <person name="Gase K."/>
            <person name="Ling Z."/>
            <person name="Zhou W."/>
            <person name="Kreitzer C."/>
            <person name="Stanke M."/>
            <person name="Tang H."/>
            <person name="Lyons E."/>
            <person name="Pandey P."/>
            <person name="Pandey S.P."/>
            <person name="Timmermann B."/>
            <person name="Baldwin I.T."/>
        </authorList>
    </citation>
    <scope>NUCLEOTIDE SEQUENCE [LARGE SCALE GENOMIC DNA]</scope>
    <source>
        <strain evidence="2">UT</strain>
    </source>
</reference>
<evidence type="ECO:0000313" key="3">
    <source>
        <dbReference type="Proteomes" id="UP000187609"/>
    </source>
</evidence>
<organism evidence="2 3">
    <name type="scientific">Nicotiana attenuata</name>
    <name type="common">Coyote tobacco</name>
    <dbReference type="NCBI Taxonomy" id="49451"/>
    <lineage>
        <taxon>Eukaryota</taxon>
        <taxon>Viridiplantae</taxon>
        <taxon>Streptophyta</taxon>
        <taxon>Embryophyta</taxon>
        <taxon>Tracheophyta</taxon>
        <taxon>Spermatophyta</taxon>
        <taxon>Magnoliopsida</taxon>
        <taxon>eudicotyledons</taxon>
        <taxon>Gunneridae</taxon>
        <taxon>Pentapetalae</taxon>
        <taxon>asterids</taxon>
        <taxon>lamiids</taxon>
        <taxon>Solanales</taxon>
        <taxon>Solanaceae</taxon>
        <taxon>Nicotianoideae</taxon>
        <taxon>Nicotianeae</taxon>
        <taxon>Nicotiana</taxon>
    </lineage>
</organism>
<dbReference type="InterPro" id="IPR013103">
    <property type="entry name" value="RVT_2"/>
</dbReference>